<dbReference type="Gene3D" id="1.25.40.10">
    <property type="entry name" value="Tetratricopeptide repeat domain"/>
    <property type="match status" value="1"/>
</dbReference>
<dbReference type="AlphaFoldDB" id="A0A8H5G949"/>
<keyword evidence="1" id="KW-0677">Repeat</keyword>
<sequence length="753" mass="84568">MLLRRFLHTRIHFPRITISTSNSRPFRIHGPRPSDPSRVYRSDSVSTTTNGETTETAANKVPLFAHVGQVENELQPDPPLSSSRAVPRRSNPTPILDEETVRQKLKTGHPAAIERIAKSIIRSPPGTFEQSTWDLLIQDDALRMMSLPTLQDVLSFTETRDIQLSASVIGSILRRLVSPKQEMDIARLLFSIQPHLLFHLQNLRSANLHSVSYVPPGLIRSSFIYVHALLHVDNVDKERREKAVDQALSIFRSLVDSGHIPSDAMVDSSSSQTLEQIIDMSLVKASLYWNCHDVCETILSCVLQSSSALDSFTFQHATDCLYTLLTSPSRSGLDRCLNIIRLLHPHAPIPDSLIRQFYECAVDIDATSATEGLYDFTRSPQVLSHHRYPPPQGRALSKLMFHLAGKSNNVHLIRVLASDVVEGHLPVPLNDRAEFITIIAQKGIALPARALWELYATGKSGSLVYGDSGLMVKMVALFTNLAQRLESKVGNSEVDDLDNGKTKASDVRSFVRQIMSKFKEHHEPWKQADHRVITSYARACFIVGENTEGFDIFRVLLGRLELPDLYDVNVALSALAKDSPHAAARTIKKMEERGLRPDIVTFGTVLHHASTQKYQKVASEMMDQIMELETLQSNIKTYGALIRALVQPKPDDDKEILILKLQTAWRLIHQVGVPRQSTQIGNYLVSLSIKAEDATLAFKFWSALLKESADHDDDQQRWQRGAIISLARAQREREEMSGGYLQMICRELNRLDT</sequence>
<dbReference type="InterPro" id="IPR002885">
    <property type="entry name" value="PPR_rpt"/>
</dbReference>
<dbReference type="PANTHER" id="PTHR47933">
    <property type="entry name" value="PENTATRICOPEPTIDE REPEAT-CONTAINING PROTEIN 1, MITOCHONDRIAL"/>
    <property type="match status" value="1"/>
</dbReference>
<keyword evidence="4" id="KW-1185">Reference proteome</keyword>
<dbReference type="OrthoDB" id="185373at2759"/>
<dbReference type="EMBL" id="JAACJO010000003">
    <property type="protein sequence ID" value="KAF5360657.1"/>
    <property type="molecule type" value="Genomic_DNA"/>
</dbReference>
<reference evidence="3 4" key="1">
    <citation type="journal article" date="2020" name="ISME J.">
        <title>Uncovering the hidden diversity of litter-decomposition mechanisms in mushroom-forming fungi.</title>
        <authorList>
            <person name="Floudas D."/>
            <person name="Bentzer J."/>
            <person name="Ahren D."/>
            <person name="Johansson T."/>
            <person name="Persson P."/>
            <person name="Tunlid A."/>
        </authorList>
    </citation>
    <scope>NUCLEOTIDE SEQUENCE [LARGE SCALE GENOMIC DNA]</scope>
    <source>
        <strain evidence="3 4">CBS 146.42</strain>
    </source>
</reference>
<dbReference type="InterPro" id="IPR051240">
    <property type="entry name" value="Mito_RNA-Proc/Resp"/>
</dbReference>
<protein>
    <recommendedName>
        <fullName evidence="5">Pentatricopeptide repeat-containing protein</fullName>
    </recommendedName>
</protein>
<proteinExistence type="predicted"/>
<dbReference type="Proteomes" id="UP000559027">
    <property type="component" value="Unassembled WGS sequence"/>
</dbReference>
<evidence type="ECO:0000256" key="2">
    <source>
        <dbReference type="SAM" id="MobiDB-lite"/>
    </source>
</evidence>
<feature type="compositionally biased region" description="Low complexity" evidence="2">
    <location>
        <begin position="47"/>
        <end position="59"/>
    </location>
</feature>
<evidence type="ECO:0008006" key="5">
    <source>
        <dbReference type="Google" id="ProtNLM"/>
    </source>
</evidence>
<name>A0A8H5G949_9AGAR</name>
<evidence type="ECO:0000313" key="4">
    <source>
        <dbReference type="Proteomes" id="UP000559027"/>
    </source>
</evidence>
<accession>A0A8H5G949</accession>
<feature type="region of interest" description="Disordered" evidence="2">
    <location>
        <begin position="24"/>
        <end position="59"/>
    </location>
</feature>
<comment type="caution">
    <text evidence="3">The sequence shown here is derived from an EMBL/GenBank/DDBJ whole genome shotgun (WGS) entry which is preliminary data.</text>
</comment>
<evidence type="ECO:0000256" key="1">
    <source>
        <dbReference type="ARBA" id="ARBA00022737"/>
    </source>
</evidence>
<dbReference type="GO" id="GO:0003729">
    <property type="term" value="F:mRNA binding"/>
    <property type="evidence" value="ECO:0007669"/>
    <property type="project" value="TreeGrafter"/>
</dbReference>
<dbReference type="Pfam" id="PF13812">
    <property type="entry name" value="PPR_3"/>
    <property type="match status" value="1"/>
</dbReference>
<feature type="region of interest" description="Disordered" evidence="2">
    <location>
        <begin position="73"/>
        <end position="95"/>
    </location>
</feature>
<evidence type="ECO:0000313" key="3">
    <source>
        <dbReference type="EMBL" id="KAF5360657.1"/>
    </source>
</evidence>
<organism evidence="3 4">
    <name type="scientific">Leucocoprinus leucothites</name>
    <dbReference type="NCBI Taxonomy" id="201217"/>
    <lineage>
        <taxon>Eukaryota</taxon>
        <taxon>Fungi</taxon>
        <taxon>Dikarya</taxon>
        <taxon>Basidiomycota</taxon>
        <taxon>Agaricomycotina</taxon>
        <taxon>Agaricomycetes</taxon>
        <taxon>Agaricomycetidae</taxon>
        <taxon>Agaricales</taxon>
        <taxon>Agaricineae</taxon>
        <taxon>Agaricaceae</taxon>
        <taxon>Leucocoprinus</taxon>
    </lineage>
</organism>
<dbReference type="PANTHER" id="PTHR47933:SF11">
    <property type="entry name" value="PENTATRICOPEPTIDE REPEAT-CONTAINING PROTEIN 2"/>
    <property type="match status" value="1"/>
</dbReference>
<dbReference type="InterPro" id="IPR011990">
    <property type="entry name" value="TPR-like_helical_dom_sf"/>
</dbReference>
<gene>
    <name evidence="3" type="ORF">D9756_004788</name>
</gene>